<sequence>MLGPRQEAQAALFYEFSLNDHVPQDHLLRSNDRFVDLSDIRQYLFAHDASHGL</sequence>
<gene>
    <name evidence="1" type="ORF">SAMN05444414_111116</name>
</gene>
<protein>
    <submittedName>
        <fullName evidence="1">Uncharacterized protein</fullName>
    </submittedName>
</protein>
<dbReference type="RefSeq" id="WP_170865053.1">
    <property type="nucleotide sequence ID" value="NZ_FRBN01000011.1"/>
</dbReference>
<dbReference type="EMBL" id="FRBN01000011">
    <property type="protein sequence ID" value="SHL35479.1"/>
    <property type="molecule type" value="Genomic_DNA"/>
</dbReference>
<organism evidence="1 2">
    <name type="scientific">Roseovarius marisflavi</name>
    <dbReference type="NCBI Taxonomy" id="1054996"/>
    <lineage>
        <taxon>Bacteria</taxon>
        <taxon>Pseudomonadati</taxon>
        <taxon>Pseudomonadota</taxon>
        <taxon>Alphaproteobacteria</taxon>
        <taxon>Rhodobacterales</taxon>
        <taxon>Roseobacteraceae</taxon>
        <taxon>Roseovarius</taxon>
    </lineage>
</organism>
<evidence type="ECO:0000313" key="1">
    <source>
        <dbReference type="EMBL" id="SHL35479.1"/>
    </source>
</evidence>
<keyword evidence="2" id="KW-1185">Reference proteome</keyword>
<name>A0A1M6ZYM8_9RHOB</name>
<evidence type="ECO:0000313" key="2">
    <source>
        <dbReference type="Proteomes" id="UP000184191"/>
    </source>
</evidence>
<proteinExistence type="predicted"/>
<reference evidence="2" key="1">
    <citation type="submission" date="2016-11" db="EMBL/GenBank/DDBJ databases">
        <authorList>
            <person name="Varghese N."/>
            <person name="Submissions S."/>
        </authorList>
    </citation>
    <scope>NUCLEOTIDE SEQUENCE [LARGE SCALE GENOMIC DNA]</scope>
    <source>
        <strain evidence="2">DSM 29327</strain>
    </source>
</reference>
<accession>A0A1M6ZYM8</accession>
<dbReference type="Proteomes" id="UP000184191">
    <property type="component" value="Unassembled WGS sequence"/>
</dbReference>
<dbReference type="STRING" id="1054996.SAMN05444414_111116"/>
<dbReference type="AlphaFoldDB" id="A0A1M6ZYM8"/>